<comment type="caution">
    <text evidence="6">The sequence shown here is derived from an EMBL/GenBank/DDBJ whole genome shotgun (WGS) entry which is preliminary data.</text>
</comment>
<dbReference type="PANTHER" id="PTHR43580:SF2">
    <property type="entry name" value="CYTOKINE-LIKE NUCLEAR FACTOR N-PAC"/>
    <property type="match status" value="1"/>
</dbReference>
<dbReference type="InterPro" id="IPR015815">
    <property type="entry name" value="HIBADH-related"/>
</dbReference>
<evidence type="ECO:0000313" key="6">
    <source>
        <dbReference type="EMBL" id="PXA05205.1"/>
    </source>
</evidence>
<dbReference type="Gene3D" id="3.40.50.720">
    <property type="entry name" value="NAD(P)-binding Rossmann-like Domain"/>
    <property type="match status" value="1"/>
</dbReference>
<feature type="domain" description="6-phosphogluconate dehydrogenase NADP-binding" evidence="4">
    <location>
        <begin position="5"/>
        <end position="155"/>
    </location>
</feature>
<dbReference type="InterPro" id="IPR006115">
    <property type="entry name" value="6PGDH_NADP-bd"/>
</dbReference>
<dbReference type="AlphaFoldDB" id="A0A317ZHZ2"/>
<reference evidence="6 7" key="1">
    <citation type="submission" date="2018-05" db="EMBL/GenBank/DDBJ databases">
        <title>Coraliomargarita sinensis sp. nov., isolated from a marine solar saltern.</title>
        <authorList>
            <person name="Zhou L.Y."/>
        </authorList>
    </citation>
    <scope>NUCLEOTIDE SEQUENCE [LARGE SCALE GENOMIC DNA]</scope>
    <source>
        <strain evidence="6 7">WN38</strain>
    </source>
</reference>
<dbReference type="RefSeq" id="WP_110130206.1">
    <property type="nucleotide sequence ID" value="NZ_QHJQ01000002.1"/>
</dbReference>
<dbReference type="InterPro" id="IPR013328">
    <property type="entry name" value="6PGD_dom2"/>
</dbReference>
<evidence type="ECO:0000256" key="2">
    <source>
        <dbReference type="ARBA" id="ARBA00023027"/>
    </source>
</evidence>
<evidence type="ECO:0000259" key="4">
    <source>
        <dbReference type="Pfam" id="PF03446"/>
    </source>
</evidence>
<keyword evidence="1" id="KW-0560">Oxidoreductase</keyword>
<feature type="domain" description="3-hydroxyisobutyrate dehydrogenase-like NAD-binding" evidence="5">
    <location>
        <begin position="161"/>
        <end position="274"/>
    </location>
</feature>
<dbReference type="Proteomes" id="UP000247099">
    <property type="component" value="Unassembled WGS sequence"/>
</dbReference>
<dbReference type="InterPro" id="IPR008927">
    <property type="entry name" value="6-PGluconate_DH-like_C_sf"/>
</dbReference>
<evidence type="ECO:0000313" key="7">
    <source>
        <dbReference type="Proteomes" id="UP000247099"/>
    </source>
</evidence>
<keyword evidence="7" id="KW-1185">Reference proteome</keyword>
<evidence type="ECO:0000259" key="5">
    <source>
        <dbReference type="Pfam" id="PF14833"/>
    </source>
</evidence>
<name>A0A317ZHZ2_9BACT</name>
<feature type="active site" evidence="3">
    <location>
        <position position="164"/>
    </location>
</feature>
<protein>
    <submittedName>
        <fullName evidence="6">NAD(P)-dependent oxidoreductase</fullName>
    </submittedName>
</protein>
<accession>A0A317ZHZ2</accession>
<sequence>MNEQNVAVLGLGLIGSIWAKHYADEGQLAACWSRSPKPDLPFQIETPATCAEKAQYIQLCLYDADSVREVLGKLLPHLGEQHTVIQSSTIDGVSAEEFSALVRESGASYLEAPFTGSKPAAEERKTVFFLGGEDKIVQDAEPILQTISTKRFHIGTPRQAASIKLAMNLQISGISQALCESITMSRDAGIADDIFFDVMKQNVAWSGLSALKEPKLRDADFSPQFSIKNMHKDMRLAKQTVENEMPLLTTIAKCLETAEQAGYGEDDFIALIRNLPTKS</sequence>
<gene>
    <name evidence="6" type="ORF">DDZ13_04385</name>
</gene>
<dbReference type="Gene3D" id="1.10.1040.10">
    <property type="entry name" value="N-(1-d-carboxylethyl)-l-norvaline Dehydrogenase, domain 2"/>
    <property type="match status" value="1"/>
</dbReference>
<dbReference type="SUPFAM" id="SSF51735">
    <property type="entry name" value="NAD(P)-binding Rossmann-fold domains"/>
    <property type="match status" value="1"/>
</dbReference>
<dbReference type="PIRSF" id="PIRSF000103">
    <property type="entry name" value="HIBADH"/>
    <property type="match status" value="1"/>
</dbReference>
<dbReference type="InterPro" id="IPR036291">
    <property type="entry name" value="NAD(P)-bd_dom_sf"/>
</dbReference>
<organism evidence="6 7">
    <name type="scientific">Coraliomargarita sinensis</name>
    <dbReference type="NCBI Taxonomy" id="2174842"/>
    <lineage>
        <taxon>Bacteria</taxon>
        <taxon>Pseudomonadati</taxon>
        <taxon>Verrucomicrobiota</taxon>
        <taxon>Opitutia</taxon>
        <taxon>Puniceicoccales</taxon>
        <taxon>Coraliomargaritaceae</taxon>
        <taxon>Coraliomargarita</taxon>
    </lineage>
</organism>
<dbReference type="FunCoup" id="A0A317ZHZ2">
    <property type="interactions" value="110"/>
</dbReference>
<dbReference type="InterPro" id="IPR051265">
    <property type="entry name" value="HIBADH-related_NP60_sf"/>
</dbReference>
<dbReference type="Pfam" id="PF03446">
    <property type="entry name" value="NAD_binding_2"/>
    <property type="match status" value="1"/>
</dbReference>
<dbReference type="GO" id="GO:0016491">
    <property type="term" value="F:oxidoreductase activity"/>
    <property type="evidence" value="ECO:0007669"/>
    <property type="project" value="UniProtKB-KW"/>
</dbReference>
<keyword evidence="2" id="KW-0520">NAD</keyword>
<dbReference type="Pfam" id="PF14833">
    <property type="entry name" value="NAD_binding_11"/>
    <property type="match status" value="1"/>
</dbReference>
<dbReference type="GO" id="GO:0050661">
    <property type="term" value="F:NADP binding"/>
    <property type="evidence" value="ECO:0007669"/>
    <property type="project" value="InterPro"/>
</dbReference>
<dbReference type="PANTHER" id="PTHR43580">
    <property type="entry name" value="OXIDOREDUCTASE GLYR1-RELATED"/>
    <property type="match status" value="1"/>
</dbReference>
<proteinExistence type="predicted"/>
<dbReference type="GO" id="GO:0051287">
    <property type="term" value="F:NAD binding"/>
    <property type="evidence" value="ECO:0007669"/>
    <property type="project" value="InterPro"/>
</dbReference>
<dbReference type="EMBL" id="QHJQ01000002">
    <property type="protein sequence ID" value="PXA05205.1"/>
    <property type="molecule type" value="Genomic_DNA"/>
</dbReference>
<dbReference type="InterPro" id="IPR029154">
    <property type="entry name" value="HIBADH-like_NADP-bd"/>
</dbReference>
<dbReference type="OrthoDB" id="9786703at2"/>
<evidence type="ECO:0000256" key="3">
    <source>
        <dbReference type="PIRSR" id="PIRSR000103-1"/>
    </source>
</evidence>
<evidence type="ECO:0000256" key="1">
    <source>
        <dbReference type="ARBA" id="ARBA00023002"/>
    </source>
</evidence>
<dbReference type="InParanoid" id="A0A317ZHZ2"/>
<dbReference type="SUPFAM" id="SSF48179">
    <property type="entry name" value="6-phosphogluconate dehydrogenase C-terminal domain-like"/>
    <property type="match status" value="1"/>
</dbReference>